<dbReference type="Gene3D" id="3.40.50.2000">
    <property type="entry name" value="Glycogen Phosphorylase B"/>
    <property type="match status" value="2"/>
</dbReference>
<dbReference type="PANTHER" id="PTHR46401">
    <property type="entry name" value="GLYCOSYLTRANSFERASE WBBK-RELATED"/>
    <property type="match status" value="1"/>
</dbReference>
<dbReference type="Proteomes" id="UP000482209">
    <property type="component" value="Unassembled WGS sequence"/>
</dbReference>
<protein>
    <submittedName>
        <fullName evidence="3">Glycosyltransferase</fullName>
    </submittedName>
</protein>
<evidence type="ECO:0000313" key="3">
    <source>
        <dbReference type="EMBL" id="MSS64500.1"/>
    </source>
</evidence>
<gene>
    <name evidence="3" type="ORF">FYJ58_11540</name>
</gene>
<evidence type="ECO:0000256" key="1">
    <source>
        <dbReference type="ARBA" id="ARBA00022679"/>
    </source>
</evidence>
<feature type="domain" description="Glycosyl transferase family 1" evidence="2">
    <location>
        <begin position="172"/>
        <end position="333"/>
    </location>
</feature>
<evidence type="ECO:0000313" key="4">
    <source>
        <dbReference type="Proteomes" id="UP000482209"/>
    </source>
</evidence>
<dbReference type="RefSeq" id="WP_154519886.1">
    <property type="nucleotide sequence ID" value="NZ_VUMT01000020.1"/>
</dbReference>
<dbReference type="CDD" id="cd03801">
    <property type="entry name" value="GT4_PimA-like"/>
    <property type="match status" value="1"/>
</dbReference>
<dbReference type="PANTHER" id="PTHR46401:SF2">
    <property type="entry name" value="GLYCOSYLTRANSFERASE WBBK-RELATED"/>
    <property type="match status" value="1"/>
</dbReference>
<dbReference type="GO" id="GO:0016757">
    <property type="term" value="F:glycosyltransferase activity"/>
    <property type="evidence" value="ECO:0007669"/>
    <property type="project" value="InterPro"/>
</dbReference>
<reference evidence="3 4" key="1">
    <citation type="submission" date="2019-08" db="EMBL/GenBank/DDBJ databases">
        <title>In-depth cultivation of the pig gut microbiome towards novel bacterial diversity and tailored functional studies.</title>
        <authorList>
            <person name="Wylensek D."/>
            <person name="Hitch T.C.A."/>
            <person name="Clavel T."/>
        </authorList>
    </citation>
    <scope>NUCLEOTIDE SEQUENCE [LARGE SCALE GENOMIC DNA]</scope>
    <source>
        <strain evidence="3 4">WCA-693-APC-MOT-I</strain>
    </source>
</reference>
<dbReference type="Pfam" id="PF00534">
    <property type="entry name" value="Glycos_transf_1"/>
    <property type="match status" value="1"/>
</dbReference>
<sequence length="361" mass="41794">MKIIQVLPTIAYGDAVGNDTIALYRLLQNTKYETGIYAENIDTRLSSELVRHLSEIPDLEKEDIILYHLSTGTKLNYELEKYNCRKIIIYHNITPPDFFEEYSNNANFLCSDGLRGMKYLAQIAEYCLADSGFNKTELLKAGYQCKIDVLPILIPFTDYQKTPNRNIINKYSNDDYVNILFTGRIAPNKKQEDLISAFSQYTKHYNKKARLFIVGSYNGMEKYYDRLRDYVEKLNLDNVYFTGHIKFDEILAYYKIADLFVCMSEHEGFCVPLVEAMYFEVPILAYDSSAIAETLGGSGFLTNTKNPVINAAIINRIMTDETLKKIIVQNEKERLMDFNNKIIEEKFLLYLESFLGEKNEK</sequence>
<dbReference type="AlphaFoldDB" id="A0A6L5Y052"/>
<evidence type="ECO:0000259" key="2">
    <source>
        <dbReference type="Pfam" id="PF00534"/>
    </source>
</evidence>
<keyword evidence="1 3" id="KW-0808">Transferase</keyword>
<dbReference type="GO" id="GO:0009103">
    <property type="term" value="P:lipopolysaccharide biosynthetic process"/>
    <property type="evidence" value="ECO:0007669"/>
    <property type="project" value="TreeGrafter"/>
</dbReference>
<proteinExistence type="predicted"/>
<dbReference type="InterPro" id="IPR001296">
    <property type="entry name" value="Glyco_trans_1"/>
</dbReference>
<dbReference type="EMBL" id="VUMT01000020">
    <property type="protein sequence ID" value="MSS64500.1"/>
    <property type="molecule type" value="Genomic_DNA"/>
</dbReference>
<comment type="caution">
    <text evidence="3">The sequence shown here is derived from an EMBL/GenBank/DDBJ whole genome shotgun (WGS) entry which is preliminary data.</text>
</comment>
<name>A0A6L5Y052_9FIRM</name>
<accession>A0A6L5Y052</accession>
<keyword evidence="4" id="KW-1185">Reference proteome</keyword>
<dbReference type="SUPFAM" id="SSF53756">
    <property type="entry name" value="UDP-Glycosyltransferase/glycogen phosphorylase"/>
    <property type="match status" value="1"/>
</dbReference>
<organism evidence="3 4">
    <name type="scientific">Velocimicrobium porci</name>
    <dbReference type="NCBI Taxonomy" id="2606634"/>
    <lineage>
        <taxon>Bacteria</taxon>
        <taxon>Bacillati</taxon>
        <taxon>Bacillota</taxon>
        <taxon>Clostridia</taxon>
        <taxon>Lachnospirales</taxon>
        <taxon>Lachnospiraceae</taxon>
        <taxon>Velocimicrobium</taxon>
    </lineage>
</organism>